<accession>A0A4D7E0V5</accession>
<name>A0A4D7E0V5_9HYPH</name>
<evidence type="ECO:0000313" key="3">
    <source>
        <dbReference type="Proteomes" id="UP000298545"/>
    </source>
</evidence>
<dbReference type="AlphaFoldDB" id="A0A4D7E0V5"/>
<dbReference type="KEGG" id="alf:CFBP5473_23155"/>
<dbReference type="Proteomes" id="UP000826513">
    <property type="component" value="Plasmid pTiAF3.44"/>
</dbReference>
<dbReference type="EMBL" id="CP039694">
    <property type="protein sequence ID" value="QCJ00900.1"/>
    <property type="molecule type" value="Genomic_DNA"/>
</dbReference>
<dbReference type="EMBL" id="CP072169">
    <property type="protein sequence ID" value="QYA10236.1"/>
    <property type="molecule type" value="Genomic_DNA"/>
</dbReference>
<sequence length="114" mass="12447">MKRKSSDSPTKRKFGVSVSPRELKSKSYVTVTFGDVTIAGNRPSAESIKAHVDRSTDALARVGKKLTKPGVTLSKKKGIPRFSVDENDPTIFVRVLDGQVDRGRMVNGEFEPVG</sequence>
<geneLocation type="plasmid" evidence="2 4">
    <name>pTiAF3.44</name>
</geneLocation>
<geneLocation type="plasmid" evidence="1">
    <name>pTiCFBP5473</name>
</geneLocation>
<reference evidence="2 4" key="2">
    <citation type="submission" date="2021-03" db="EMBL/GenBank/DDBJ databases">
        <title>Rapid diversification of plasmids in a genus of pathogenic and nitrogen fixing bacteria.</title>
        <authorList>
            <person name="Weisberg A.J."/>
            <person name="Miller M."/>
            <person name="Ream W."/>
            <person name="Grunwald N.J."/>
            <person name="Chang J.H."/>
        </authorList>
    </citation>
    <scope>NUCLEOTIDE SEQUENCE [LARGE SCALE GENOMIC DNA]</scope>
    <source>
        <strain evidence="2 4">AF3.44</strain>
        <plasmid evidence="2 4">pTiAF3.44</plasmid>
    </source>
</reference>
<proteinExistence type="predicted"/>
<gene>
    <name evidence="1" type="ORF">CFBP5473_23155</name>
    <name evidence="2" type="ORF">J5285_23825</name>
</gene>
<keyword evidence="4" id="KW-1185">Reference proteome</keyword>
<reference evidence="1 3" key="1">
    <citation type="submission" date="2019-04" db="EMBL/GenBank/DDBJ databases">
        <title>Complete genome sequence of Agrobacterium larrymoorei CFBP5473.</title>
        <authorList>
            <person name="Haryono M."/>
            <person name="Chou L."/>
            <person name="Lin Y.-C."/>
            <person name="Lai E.-M."/>
            <person name="Kuo C.-H."/>
        </authorList>
    </citation>
    <scope>NUCLEOTIDE SEQUENCE [LARGE SCALE GENOMIC DNA]</scope>
    <source>
        <strain evidence="1 3">CFBP5473</strain>
        <plasmid evidence="3">pticfbp5473</plasmid>
        <plasmid evidence="1">pTiCFBP5473</plasmid>
    </source>
</reference>
<dbReference type="OrthoDB" id="8455269at2"/>
<organism evidence="1 3">
    <name type="scientific">Agrobacterium larrymoorei</name>
    <dbReference type="NCBI Taxonomy" id="160699"/>
    <lineage>
        <taxon>Bacteria</taxon>
        <taxon>Pseudomonadati</taxon>
        <taxon>Pseudomonadota</taxon>
        <taxon>Alphaproteobacteria</taxon>
        <taxon>Hyphomicrobiales</taxon>
        <taxon>Rhizobiaceae</taxon>
        <taxon>Rhizobium/Agrobacterium group</taxon>
        <taxon>Agrobacterium</taxon>
    </lineage>
</organism>
<dbReference type="RefSeq" id="WP_051441349.1">
    <property type="nucleotide sequence ID" value="NZ_CP039694.1"/>
</dbReference>
<dbReference type="Proteomes" id="UP000298545">
    <property type="component" value="Plasmid pTiCFBP5473"/>
</dbReference>
<evidence type="ECO:0000313" key="2">
    <source>
        <dbReference type="EMBL" id="QYA10236.1"/>
    </source>
</evidence>
<keyword evidence="1" id="KW-0614">Plasmid</keyword>
<evidence type="ECO:0000313" key="4">
    <source>
        <dbReference type="Proteomes" id="UP000826513"/>
    </source>
</evidence>
<evidence type="ECO:0000313" key="1">
    <source>
        <dbReference type="EMBL" id="QCJ00900.1"/>
    </source>
</evidence>
<geneLocation type="plasmid" evidence="3">
    <name>pticfbp5473</name>
</geneLocation>
<protein>
    <submittedName>
        <fullName evidence="1">Uncharacterized protein</fullName>
    </submittedName>
</protein>